<dbReference type="Proteomes" id="UP000256964">
    <property type="component" value="Unassembled WGS sequence"/>
</dbReference>
<gene>
    <name evidence="2" type="ORF">OH76DRAFT_1201315</name>
</gene>
<dbReference type="AlphaFoldDB" id="A0A371CT98"/>
<proteinExistence type="predicted"/>
<feature type="region of interest" description="Disordered" evidence="1">
    <location>
        <begin position="125"/>
        <end position="152"/>
    </location>
</feature>
<protein>
    <submittedName>
        <fullName evidence="2">Uncharacterized protein</fullName>
    </submittedName>
</protein>
<reference evidence="2 3" key="1">
    <citation type="journal article" date="2018" name="Biotechnol. Biofuels">
        <title>Integrative visual omics of the white-rot fungus Polyporus brumalis exposes the biotechnological potential of its oxidative enzymes for delignifying raw plant biomass.</title>
        <authorList>
            <person name="Miyauchi S."/>
            <person name="Rancon A."/>
            <person name="Drula E."/>
            <person name="Hage H."/>
            <person name="Chaduli D."/>
            <person name="Favel A."/>
            <person name="Grisel S."/>
            <person name="Henrissat B."/>
            <person name="Herpoel-Gimbert I."/>
            <person name="Ruiz-Duenas F.J."/>
            <person name="Chevret D."/>
            <person name="Hainaut M."/>
            <person name="Lin J."/>
            <person name="Wang M."/>
            <person name="Pangilinan J."/>
            <person name="Lipzen A."/>
            <person name="Lesage-Meessen L."/>
            <person name="Navarro D."/>
            <person name="Riley R."/>
            <person name="Grigoriev I.V."/>
            <person name="Zhou S."/>
            <person name="Raouche S."/>
            <person name="Rosso M.N."/>
        </authorList>
    </citation>
    <scope>NUCLEOTIDE SEQUENCE [LARGE SCALE GENOMIC DNA]</scope>
    <source>
        <strain evidence="2 3">BRFM 1820</strain>
    </source>
</reference>
<keyword evidence="3" id="KW-1185">Reference proteome</keyword>
<name>A0A371CT98_9APHY</name>
<feature type="region of interest" description="Disordered" evidence="1">
    <location>
        <begin position="186"/>
        <end position="205"/>
    </location>
</feature>
<feature type="compositionally biased region" description="Basic residues" evidence="1">
    <location>
        <begin position="30"/>
        <end position="47"/>
    </location>
</feature>
<evidence type="ECO:0000313" key="2">
    <source>
        <dbReference type="EMBL" id="RDX43491.1"/>
    </source>
</evidence>
<evidence type="ECO:0000313" key="3">
    <source>
        <dbReference type="Proteomes" id="UP000256964"/>
    </source>
</evidence>
<feature type="region of interest" description="Disordered" evidence="1">
    <location>
        <begin position="1"/>
        <end position="76"/>
    </location>
</feature>
<accession>A0A371CT98</accession>
<feature type="compositionally biased region" description="Basic and acidic residues" evidence="1">
    <location>
        <begin position="58"/>
        <end position="72"/>
    </location>
</feature>
<feature type="compositionally biased region" description="Basic and acidic residues" evidence="1">
    <location>
        <begin position="8"/>
        <end position="25"/>
    </location>
</feature>
<evidence type="ECO:0000256" key="1">
    <source>
        <dbReference type="SAM" id="MobiDB-lite"/>
    </source>
</evidence>
<organism evidence="2 3">
    <name type="scientific">Lentinus brumalis</name>
    <dbReference type="NCBI Taxonomy" id="2498619"/>
    <lineage>
        <taxon>Eukaryota</taxon>
        <taxon>Fungi</taxon>
        <taxon>Dikarya</taxon>
        <taxon>Basidiomycota</taxon>
        <taxon>Agaricomycotina</taxon>
        <taxon>Agaricomycetes</taxon>
        <taxon>Polyporales</taxon>
        <taxon>Polyporaceae</taxon>
        <taxon>Lentinus</taxon>
    </lineage>
</organism>
<sequence>MTPSEDESTWRETPESGTQCDDHIPTARQAFRRFGRDKRHANGRKVAARGYLSAGFQAERKPFGRPRSETSKRYPSAAYISRISARPKRGYPCRAGQDSHPHSRFGASPCSGACFALIASYQPKPGDENSNEADVSKVQPVSPTLSQAPYPKARAEHEISVGEGGLIRTYPHSELGIATAFRLGSDAQETDGPGRANVAGELSPEDSSHWYTGDFVCNPGSTPKLRFVRTPQEI</sequence>
<dbReference type="EMBL" id="KZ857464">
    <property type="protein sequence ID" value="RDX43491.1"/>
    <property type="molecule type" value="Genomic_DNA"/>
</dbReference>